<dbReference type="Proteomes" id="UP000011087">
    <property type="component" value="Unassembled WGS sequence"/>
</dbReference>
<dbReference type="SUPFAM" id="SSF48452">
    <property type="entry name" value="TPR-like"/>
    <property type="match status" value="2"/>
</dbReference>
<dbReference type="InterPro" id="IPR013105">
    <property type="entry name" value="TPR_2"/>
</dbReference>
<dbReference type="InterPro" id="IPR011990">
    <property type="entry name" value="TPR-like_helical_dom_sf"/>
</dbReference>
<evidence type="ECO:0000313" key="8">
    <source>
        <dbReference type="Proteomes" id="UP000011087"/>
    </source>
</evidence>
<dbReference type="Pfam" id="PF07719">
    <property type="entry name" value="TPR_2"/>
    <property type="match status" value="1"/>
</dbReference>
<evidence type="ECO:0000256" key="5">
    <source>
        <dbReference type="SAM" id="MobiDB-lite"/>
    </source>
</evidence>
<name>L1IW02_GUITC</name>
<dbReference type="InterPro" id="IPR021183">
    <property type="entry name" value="NatA_aux_su"/>
</dbReference>
<sequence>MSSSNTQLLPQKEAAVFKTIVVRLKFYETKQYKKGLKAADSILKKYPEHGETLAMKGLTLNCMDRKQEAYDFVRLALKKNMLSHVCWHVYGLLYRSDRDYKEAIKCYKQALRRDKDNGQILRDLCLLQIQTRELTGFIETRRQLLAINPKNRNNWVGFAVSHHAAGDLDMALKVLESYEGTLEDTSNADYEHSEMLLYKAQVLEEKGELEKTLAHLEKSEPLIVDKQSFREKRAELLLKLGRLEDAEAMYRELLSINSDNYQYHKGLLEARGYTDDVVAGGVKQDELVSIYRELSQMHPKSNAIKRIPLDFLTGDRFKESFSSYVKPFLRKGVPSLFSDVKPLYSKPDKVQIMEEVMVKNLERLRSEQKLVGEDDVDPPVTVLWVLEYLANHFDRKGDSPRALQLIDEALDYTPTVIDLHLTKARIYKHAGDFQKASDECEIARKMDLADRFLNTMSVKYMLRADRRQPAEGTVTLFSKDGDNPNNLFDMQCMWYEIEFGRSCLRSRLYGKALKKLTAVNKHFTDIIEDQFDFHTYCLRKMTLRAYMMLLRCEDTIYKHKFFVRAAFSIVQCYIALHDNPASAQEGEEDPELKGLSDAEVKKILRKRRKAQARAEEESADDKNKDKGKKNDPKGKGKTIKQDDPDPDGEQLAKVEKPLDEASRYVSILQEHAGNLIETHLLSMEVYMRKTRLLKVFCLYILNTMQL</sequence>
<keyword evidence="2 3" id="KW-0802">TPR repeat</keyword>
<dbReference type="RefSeq" id="XP_005827391.1">
    <property type="nucleotide sequence ID" value="XM_005827334.1"/>
</dbReference>
<dbReference type="PIRSF" id="PIRSF000422">
    <property type="entry name" value="N-terminal-AcTrfase-A_aux_su"/>
    <property type="match status" value="1"/>
</dbReference>
<dbReference type="GO" id="GO:0005737">
    <property type="term" value="C:cytoplasm"/>
    <property type="evidence" value="ECO:0007669"/>
    <property type="project" value="TreeGrafter"/>
</dbReference>
<dbReference type="EMBL" id="JH993031">
    <property type="protein sequence ID" value="EKX40411.1"/>
    <property type="molecule type" value="Genomic_DNA"/>
</dbReference>
<dbReference type="AlphaFoldDB" id="L1IW02"/>
<evidence type="ECO:0000256" key="2">
    <source>
        <dbReference type="ARBA" id="ARBA00022803"/>
    </source>
</evidence>
<feature type="region of interest" description="Disordered" evidence="5">
    <location>
        <begin position="606"/>
        <end position="650"/>
    </location>
</feature>
<evidence type="ECO:0000313" key="7">
    <source>
        <dbReference type="EnsemblProtists" id="EKX40411"/>
    </source>
</evidence>
<feature type="repeat" description="TPR" evidence="3">
    <location>
        <begin position="84"/>
        <end position="117"/>
    </location>
</feature>
<reference evidence="8" key="2">
    <citation type="submission" date="2012-11" db="EMBL/GenBank/DDBJ databases">
        <authorList>
            <person name="Kuo A."/>
            <person name="Curtis B.A."/>
            <person name="Tanifuji G."/>
            <person name="Burki F."/>
            <person name="Gruber A."/>
            <person name="Irimia M."/>
            <person name="Maruyama S."/>
            <person name="Arias M.C."/>
            <person name="Ball S.G."/>
            <person name="Gile G.H."/>
            <person name="Hirakawa Y."/>
            <person name="Hopkins J.F."/>
            <person name="Rensing S.A."/>
            <person name="Schmutz J."/>
            <person name="Symeonidi A."/>
            <person name="Elias M."/>
            <person name="Eveleigh R.J."/>
            <person name="Herman E.K."/>
            <person name="Klute M.J."/>
            <person name="Nakayama T."/>
            <person name="Obornik M."/>
            <person name="Reyes-Prieto A."/>
            <person name="Armbrust E.V."/>
            <person name="Aves S.J."/>
            <person name="Beiko R.G."/>
            <person name="Coutinho P."/>
            <person name="Dacks J.B."/>
            <person name="Durnford D.G."/>
            <person name="Fast N.M."/>
            <person name="Green B.R."/>
            <person name="Grisdale C."/>
            <person name="Hempe F."/>
            <person name="Henrissat B."/>
            <person name="Hoppner M.P."/>
            <person name="Ishida K.-I."/>
            <person name="Kim E."/>
            <person name="Koreny L."/>
            <person name="Kroth P.G."/>
            <person name="Liu Y."/>
            <person name="Malik S.-B."/>
            <person name="Maier U.G."/>
            <person name="McRose D."/>
            <person name="Mock T."/>
            <person name="Neilson J.A."/>
            <person name="Onodera N.T."/>
            <person name="Poole A.M."/>
            <person name="Pritham E.J."/>
            <person name="Richards T.A."/>
            <person name="Rocap G."/>
            <person name="Roy S.W."/>
            <person name="Sarai C."/>
            <person name="Schaack S."/>
            <person name="Shirato S."/>
            <person name="Slamovits C.H."/>
            <person name="Spencer D.F."/>
            <person name="Suzuki S."/>
            <person name="Worden A.Z."/>
            <person name="Zauner S."/>
            <person name="Barry K."/>
            <person name="Bell C."/>
            <person name="Bharti A.K."/>
            <person name="Crow J.A."/>
            <person name="Grimwood J."/>
            <person name="Kramer R."/>
            <person name="Lindquist E."/>
            <person name="Lucas S."/>
            <person name="Salamov A."/>
            <person name="McFadden G.I."/>
            <person name="Lane C.E."/>
            <person name="Keeling P.J."/>
            <person name="Gray M.W."/>
            <person name="Grigoriev I.V."/>
            <person name="Archibald J.M."/>
        </authorList>
    </citation>
    <scope>NUCLEOTIDE SEQUENCE</scope>
    <source>
        <strain evidence="8">CCMP2712</strain>
    </source>
</reference>
<evidence type="ECO:0000256" key="3">
    <source>
        <dbReference type="PROSITE-ProRule" id="PRU00339"/>
    </source>
</evidence>
<dbReference type="Gene3D" id="1.25.40.1040">
    <property type="match status" value="1"/>
</dbReference>
<gene>
    <name evidence="6" type="ORF">GUITHDRAFT_158303</name>
</gene>
<proteinExistence type="predicted"/>
<evidence type="ECO:0000256" key="4">
    <source>
        <dbReference type="SAM" id="Coils"/>
    </source>
</evidence>
<accession>L1IW02</accession>
<feature type="compositionally biased region" description="Basic and acidic residues" evidence="5">
    <location>
        <begin position="612"/>
        <end position="643"/>
    </location>
</feature>
<dbReference type="FunFam" id="1.25.40.1040:FF:000003">
    <property type="entry name" value="N-terminal acetyltransferase A, auxiliary subunit"/>
    <property type="match status" value="1"/>
</dbReference>
<dbReference type="Gene3D" id="1.25.40.1010">
    <property type="match status" value="1"/>
</dbReference>
<reference evidence="7" key="3">
    <citation type="submission" date="2016-03" db="UniProtKB">
        <authorList>
            <consortium name="EnsemblProtists"/>
        </authorList>
    </citation>
    <scope>IDENTIFICATION</scope>
</reference>
<evidence type="ECO:0000256" key="1">
    <source>
        <dbReference type="ARBA" id="ARBA00022737"/>
    </source>
</evidence>
<dbReference type="PANTHER" id="PTHR22767:SF2">
    <property type="entry name" value="N(ALPHA)-ACETYLTRANSFERASE 15_16, ISOFORM A"/>
    <property type="match status" value="1"/>
</dbReference>
<organism evidence="6">
    <name type="scientific">Guillardia theta (strain CCMP2712)</name>
    <name type="common">Cryptophyte</name>
    <dbReference type="NCBI Taxonomy" id="905079"/>
    <lineage>
        <taxon>Eukaryota</taxon>
        <taxon>Cryptophyceae</taxon>
        <taxon>Pyrenomonadales</taxon>
        <taxon>Geminigeraceae</taxon>
        <taxon>Guillardia</taxon>
    </lineage>
</organism>
<dbReference type="PROSITE" id="PS50005">
    <property type="entry name" value="TPR"/>
    <property type="match status" value="1"/>
</dbReference>
<dbReference type="PaxDb" id="55529-EKX40411"/>
<evidence type="ECO:0000313" key="6">
    <source>
        <dbReference type="EMBL" id="EKX40411.1"/>
    </source>
</evidence>
<keyword evidence="4" id="KW-0175">Coiled coil</keyword>
<dbReference type="KEGG" id="gtt:GUITHDRAFT_158303"/>
<dbReference type="InterPro" id="IPR019734">
    <property type="entry name" value="TPR_rpt"/>
</dbReference>
<dbReference type="EnsemblProtists" id="EKX40411">
    <property type="protein sequence ID" value="EKX40411"/>
    <property type="gene ID" value="GUITHDRAFT_158303"/>
</dbReference>
<keyword evidence="8" id="KW-1185">Reference proteome</keyword>
<dbReference type="SMART" id="SM00028">
    <property type="entry name" value="TPR"/>
    <property type="match status" value="6"/>
</dbReference>
<dbReference type="STRING" id="905079.L1IW02"/>
<dbReference type="Pfam" id="PF12569">
    <property type="entry name" value="NatA_aux_su"/>
    <property type="match status" value="1"/>
</dbReference>
<reference evidence="6 8" key="1">
    <citation type="journal article" date="2012" name="Nature">
        <title>Algal genomes reveal evolutionary mosaicism and the fate of nucleomorphs.</title>
        <authorList>
            <consortium name="DOE Joint Genome Institute"/>
            <person name="Curtis B.A."/>
            <person name="Tanifuji G."/>
            <person name="Burki F."/>
            <person name="Gruber A."/>
            <person name="Irimia M."/>
            <person name="Maruyama S."/>
            <person name="Arias M.C."/>
            <person name="Ball S.G."/>
            <person name="Gile G.H."/>
            <person name="Hirakawa Y."/>
            <person name="Hopkins J.F."/>
            <person name="Kuo A."/>
            <person name="Rensing S.A."/>
            <person name="Schmutz J."/>
            <person name="Symeonidi A."/>
            <person name="Elias M."/>
            <person name="Eveleigh R.J."/>
            <person name="Herman E.K."/>
            <person name="Klute M.J."/>
            <person name="Nakayama T."/>
            <person name="Obornik M."/>
            <person name="Reyes-Prieto A."/>
            <person name="Armbrust E.V."/>
            <person name="Aves S.J."/>
            <person name="Beiko R.G."/>
            <person name="Coutinho P."/>
            <person name="Dacks J.B."/>
            <person name="Durnford D.G."/>
            <person name="Fast N.M."/>
            <person name="Green B.R."/>
            <person name="Grisdale C.J."/>
            <person name="Hempel F."/>
            <person name="Henrissat B."/>
            <person name="Hoppner M.P."/>
            <person name="Ishida K."/>
            <person name="Kim E."/>
            <person name="Koreny L."/>
            <person name="Kroth P.G."/>
            <person name="Liu Y."/>
            <person name="Malik S.B."/>
            <person name="Maier U.G."/>
            <person name="McRose D."/>
            <person name="Mock T."/>
            <person name="Neilson J.A."/>
            <person name="Onodera N.T."/>
            <person name="Poole A.M."/>
            <person name="Pritham E.J."/>
            <person name="Richards T.A."/>
            <person name="Rocap G."/>
            <person name="Roy S.W."/>
            <person name="Sarai C."/>
            <person name="Schaack S."/>
            <person name="Shirato S."/>
            <person name="Slamovits C.H."/>
            <person name="Spencer D.F."/>
            <person name="Suzuki S."/>
            <person name="Worden A.Z."/>
            <person name="Zauner S."/>
            <person name="Barry K."/>
            <person name="Bell C."/>
            <person name="Bharti A.K."/>
            <person name="Crow J.A."/>
            <person name="Grimwood J."/>
            <person name="Kramer R."/>
            <person name="Lindquist E."/>
            <person name="Lucas S."/>
            <person name="Salamov A."/>
            <person name="McFadden G.I."/>
            <person name="Lane C.E."/>
            <person name="Keeling P.J."/>
            <person name="Gray M.W."/>
            <person name="Grigoriev I.V."/>
            <person name="Archibald J.M."/>
        </authorList>
    </citation>
    <scope>NUCLEOTIDE SEQUENCE</scope>
    <source>
        <strain evidence="6 8">CCMP2712</strain>
    </source>
</reference>
<dbReference type="HOGENOM" id="CLU_006686_1_1_1"/>
<dbReference type="PANTHER" id="PTHR22767">
    <property type="entry name" value="N-TERMINAL ACETYLTRANSFERASE-RELATED"/>
    <property type="match status" value="1"/>
</dbReference>
<dbReference type="eggNOG" id="KOG1156">
    <property type="taxonomic scope" value="Eukaryota"/>
</dbReference>
<feature type="coiled-coil region" evidence="4">
    <location>
        <begin position="199"/>
        <end position="246"/>
    </location>
</feature>
<dbReference type="GeneID" id="19046976"/>
<dbReference type="OMA" id="MEMRADY"/>
<dbReference type="OrthoDB" id="10263032at2759"/>
<protein>
    <submittedName>
        <fullName evidence="6 7">Uncharacterized protein</fullName>
    </submittedName>
</protein>
<keyword evidence="1" id="KW-0677">Repeat</keyword>